<reference evidence="4" key="1">
    <citation type="submission" date="2021-04" db="EMBL/GenBank/DDBJ databases">
        <title>Biosynthetic gene clusters of Dactylosporangioum roseum.</title>
        <authorList>
            <person name="Hartkoorn R.C."/>
            <person name="Beaudoing E."/>
            <person name="Hot D."/>
            <person name="Moureu S."/>
        </authorList>
    </citation>
    <scope>NUCLEOTIDE SEQUENCE</scope>
    <source>
        <strain evidence="4">NRRL B-16295</strain>
    </source>
</reference>
<evidence type="ECO:0000259" key="3">
    <source>
        <dbReference type="PROSITE" id="PS01124"/>
    </source>
</evidence>
<keyword evidence="5" id="KW-1185">Reference proteome</keyword>
<evidence type="ECO:0000313" key="4">
    <source>
        <dbReference type="EMBL" id="UWZ34857.1"/>
    </source>
</evidence>
<protein>
    <submittedName>
        <fullName evidence="4">Helix-turn-helix transcriptional regulator</fullName>
    </submittedName>
</protein>
<keyword evidence="2" id="KW-0804">Transcription</keyword>
<dbReference type="Pfam" id="PF12833">
    <property type="entry name" value="HTH_18"/>
    <property type="match status" value="1"/>
</dbReference>
<dbReference type="InterPro" id="IPR018060">
    <property type="entry name" value="HTH_AraC"/>
</dbReference>
<accession>A0ABY5Z1X2</accession>
<proteinExistence type="predicted"/>
<evidence type="ECO:0000313" key="5">
    <source>
        <dbReference type="Proteomes" id="UP001058271"/>
    </source>
</evidence>
<sequence length="50" mass="5197">MPAVAADLLLGPGATLGAVARRAGYGSAFALSAAFKRIRGMTPQRHREQS</sequence>
<evidence type="ECO:0000256" key="2">
    <source>
        <dbReference type="ARBA" id="ARBA00023163"/>
    </source>
</evidence>
<gene>
    <name evidence="4" type="ORF">Drose_27220</name>
</gene>
<dbReference type="SUPFAM" id="SSF46689">
    <property type="entry name" value="Homeodomain-like"/>
    <property type="match status" value="1"/>
</dbReference>
<evidence type="ECO:0000256" key="1">
    <source>
        <dbReference type="ARBA" id="ARBA00023015"/>
    </source>
</evidence>
<dbReference type="EMBL" id="CP073721">
    <property type="protein sequence ID" value="UWZ34857.1"/>
    <property type="molecule type" value="Genomic_DNA"/>
</dbReference>
<dbReference type="Gene3D" id="1.10.10.60">
    <property type="entry name" value="Homeodomain-like"/>
    <property type="match status" value="1"/>
</dbReference>
<keyword evidence="1" id="KW-0805">Transcription regulation</keyword>
<dbReference type="Proteomes" id="UP001058271">
    <property type="component" value="Chromosome"/>
</dbReference>
<feature type="domain" description="HTH araC/xylS-type" evidence="3">
    <location>
        <begin position="1"/>
        <end position="49"/>
    </location>
</feature>
<dbReference type="InterPro" id="IPR009057">
    <property type="entry name" value="Homeodomain-like_sf"/>
</dbReference>
<name>A0ABY5Z1X2_9ACTN</name>
<organism evidence="4 5">
    <name type="scientific">Dactylosporangium roseum</name>
    <dbReference type="NCBI Taxonomy" id="47989"/>
    <lineage>
        <taxon>Bacteria</taxon>
        <taxon>Bacillati</taxon>
        <taxon>Actinomycetota</taxon>
        <taxon>Actinomycetes</taxon>
        <taxon>Micromonosporales</taxon>
        <taxon>Micromonosporaceae</taxon>
        <taxon>Dactylosporangium</taxon>
    </lineage>
</organism>
<dbReference type="PROSITE" id="PS01124">
    <property type="entry name" value="HTH_ARAC_FAMILY_2"/>
    <property type="match status" value="1"/>
</dbReference>